<sequence length="151" mass="17392">MNIIYISISGNTRAFAHHLMEYAQEQHQADNTLPEITLKEIHENSDFEQETEPFFTFVPTYLEGGNGIDNGDTEILTETMREYLDFQNNYQFCLGVVGSGNKNFNNQYCLTAKQYAQQFGFPFLADYELRGTPTDVAQIYQTLTQVFNDNQ</sequence>
<dbReference type="PANTHER" id="PTHR37297:SF1">
    <property type="entry name" value="PROTEIN NRDI"/>
    <property type="match status" value="1"/>
</dbReference>
<dbReference type="InterPro" id="IPR004465">
    <property type="entry name" value="RNR_NrdI"/>
</dbReference>
<dbReference type="Gene3D" id="3.40.50.360">
    <property type="match status" value="1"/>
</dbReference>
<reference evidence="1 2" key="1">
    <citation type="submission" date="2016-04" db="EMBL/GenBank/DDBJ databases">
        <title>Draft genome of an Enterococcus thailandicus strain isolated from bovine feces.</title>
        <authorList>
            <person name="Beukers A.G."/>
            <person name="Zaheer R."/>
            <person name="Goji N."/>
            <person name="Cook S.R."/>
            <person name="Amoako K."/>
            <person name="Chaves A.V."/>
            <person name="Ward M.P."/>
            <person name="Mcallister T.A."/>
        </authorList>
    </citation>
    <scope>NUCLEOTIDE SEQUENCE [LARGE SCALE GENOMIC DNA]</scope>
    <source>
        <strain evidence="1 2">F0711D 46</strain>
    </source>
</reference>
<dbReference type="GO" id="GO:0010181">
    <property type="term" value="F:FMN binding"/>
    <property type="evidence" value="ECO:0007669"/>
    <property type="project" value="InterPro"/>
</dbReference>
<dbReference type="RefSeq" id="WP_067485172.1">
    <property type="nucleotide sequence ID" value="NZ_JBFTEK010000001.1"/>
</dbReference>
<dbReference type="Proteomes" id="UP000078516">
    <property type="component" value="Unassembled WGS sequence"/>
</dbReference>
<dbReference type="SUPFAM" id="SSF52218">
    <property type="entry name" value="Flavoproteins"/>
    <property type="match status" value="1"/>
</dbReference>
<accession>A0A179EPS0</accession>
<dbReference type="PANTHER" id="PTHR37297">
    <property type="entry name" value="PROTEIN NRDI"/>
    <property type="match status" value="1"/>
</dbReference>
<keyword evidence="2" id="KW-1185">Reference proteome</keyword>
<dbReference type="Pfam" id="PF07972">
    <property type="entry name" value="Flavodoxin_NdrI"/>
    <property type="match status" value="1"/>
</dbReference>
<evidence type="ECO:0000313" key="1">
    <source>
        <dbReference type="EMBL" id="OAQ54869.1"/>
    </source>
</evidence>
<gene>
    <name evidence="1" type="ORF">A6E74_10870</name>
</gene>
<dbReference type="AlphaFoldDB" id="A0A179EPS0"/>
<evidence type="ECO:0000313" key="2">
    <source>
        <dbReference type="Proteomes" id="UP000078516"/>
    </source>
</evidence>
<organism evidence="1 2">
    <name type="scientific">Enterococcus thailandicus</name>
    <dbReference type="NCBI Taxonomy" id="417368"/>
    <lineage>
        <taxon>Bacteria</taxon>
        <taxon>Bacillati</taxon>
        <taxon>Bacillota</taxon>
        <taxon>Bacilli</taxon>
        <taxon>Lactobacillales</taxon>
        <taxon>Enterococcaceae</taxon>
        <taxon>Enterococcus</taxon>
    </lineage>
</organism>
<name>A0A179EPS0_ENTTH</name>
<dbReference type="NCBIfam" id="NF002714">
    <property type="entry name" value="PRK02551.1"/>
    <property type="match status" value="1"/>
</dbReference>
<dbReference type="EMBL" id="LWMN01000017">
    <property type="protein sequence ID" value="OAQ54869.1"/>
    <property type="molecule type" value="Genomic_DNA"/>
</dbReference>
<protein>
    <submittedName>
        <fullName evidence="1">Ribonucleotide reductase assembly protein NrdI</fullName>
    </submittedName>
</protein>
<proteinExistence type="predicted"/>
<comment type="caution">
    <text evidence="1">The sequence shown here is derived from an EMBL/GenBank/DDBJ whole genome shotgun (WGS) entry which is preliminary data.</text>
</comment>
<dbReference type="PIRSF" id="PIRSF005087">
    <property type="entry name" value="NrdI"/>
    <property type="match status" value="1"/>
</dbReference>
<dbReference type="InterPro" id="IPR029039">
    <property type="entry name" value="Flavoprotein-like_sf"/>
</dbReference>